<dbReference type="AlphaFoldDB" id="A0A4Y2C8P9"/>
<dbReference type="GO" id="GO:0007155">
    <property type="term" value="P:cell adhesion"/>
    <property type="evidence" value="ECO:0007669"/>
    <property type="project" value="InterPro"/>
</dbReference>
<dbReference type="GO" id="GO:0016055">
    <property type="term" value="P:Wnt signaling pathway"/>
    <property type="evidence" value="ECO:0007669"/>
    <property type="project" value="UniProtKB-KW"/>
</dbReference>
<dbReference type="InterPro" id="IPR016024">
    <property type="entry name" value="ARM-type_fold"/>
</dbReference>
<dbReference type="EMBL" id="BGPR01000160">
    <property type="protein sequence ID" value="GBM00729.1"/>
    <property type="molecule type" value="Genomic_DNA"/>
</dbReference>
<keyword evidence="1" id="KW-0879">Wnt signaling pathway</keyword>
<gene>
    <name evidence="4" type="primary">arm_2</name>
    <name evidence="4" type="ORF">AVEN_150898_1</name>
</gene>
<evidence type="ECO:0000313" key="5">
    <source>
        <dbReference type="Proteomes" id="UP000499080"/>
    </source>
</evidence>
<name>A0A4Y2C8P9_ARAVE</name>
<evidence type="ECO:0000256" key="3">
    <source>
        <dbReference type="ARBA" id="ARBA00029433"/>
    </source>
</evidence>
<dbReference type="PANTHER" id="PTHR45976">
    <property type="entry name" value="ARMADILLO SEGMENT POLARITY PROTEIN"/>
    <property type="match status" value="1"/>
</dbReference>
<sequence>MSKHYVHQYPRILEAPWQNKKNVPTMKILTIGARELRISVDMLSSLVIGSSDKNIVTCTAGILSNITCNNTHNKVISCEEKGIGALVSTILEAENEEIVEPVIRTLRHLTCRNPVAETDQNDVRLHSGLQAIVKFLCPDSRWPLKKSCHWTSEESGSLFK</sequence>
<dbReference type="Proteomes" id="UP000499080">
    <property type="component" value="Unassembled WGS sequence"/>
</dbReference>
<evidence type="ECO:0000256" key="1">
    <source>
        <dbReference type="ARBA" id="ARBA00022687"/>
    </source>
</evidence>
<dbReference type="SUPFAM" id="SSF48371">
    <property type="entry name" value="ARM repeat"/>
    <property type="match status" value="1"/>
</dbReference>
<dbReference type="InterPro" id="IPR013284">
    <property type="entry name" value="Beta-catenin"/>
</dbReference>
<dbReference type="GO" id="GO:0045296">
    <property type="term" value="F:cadherin binding"/>
    <property type="evidence" value="ECO:0007669"/>
    <property type="project" value="InterPro"/>
</dbReference>
<dbReference type="InterPro" id="IPR011989">
    <property type="entry name" value="ARM-like"/>
</dbReference>
<keyword evidence="5" id="KW-1185">Reference proteome</keyword>
<evidence type="ECO:0000313" key="4">
    <source>
        <dbReference type="EMBL" id="GBM00729.1"/>
    </source>
</evidence>
<protein>
    <submittedName>
        <fullName evidence="4">Armadillo segment polarity protein</fullName>
    </submittedName>
</protein>
<dbReference type="Gene3D" id="1.25.10.10">
    <property type="entry name" value="Leucine-rich Repeat Variant"/>
    <property type="match status" value="1"/>
</dbReference>
<comment type="caution">
    <text evidence="4">The sequence shown here is derived from an EMBL/GenBank/DDBJ whole genome shotgun (WGS) entry which is preliminary data.</text>
</comment>
<evidence type="ECO:0000256" key="2">
    <source>
        <dbReference type="ARBA" id="ARBA00022889"/>
    </source>
</evidence>
<organism evidence="4 5">
    <name type="scientific">Araneus ventricosus</name>
    <name type="common">Orbweaver spider</name>
    <name type="synonym">Epeira ventricosa</name>
    <dbReference type="NCBI Taxonomy" id="182803"/>
    <lineage>
        <taxon>Eukaryota</taxon>
        <taxon>Metazoa</taxon>
        <taxon>Ecdysozoa</taxon>
        <taxon>Arthropoda</taxon>
        <taxon>Chelicerata</taxon>
        <taxon>Arachnida</taxon>
        <taxon>Araneae</taxon>
        <taxon>Araneomorphae</taxon>
        <taxon>Entelegynae</taxon>
        <taxon>Araneoidea</taxon>
        <taxon>Araneidae</taxon>
        <taxon>Araneus</taxon>
    </lineage>
</organism>
<proteinExistence type="predicted"/>
<keyword evidence="2" id="KW-0130">Cell adhesion</keyword>
<dbReference type="OrthoDB" id="195736at2759"/>
<comment type="subcellular location">
    <subcellularLocation>
        <location evidence="3">Endomembrane system</location>
        <topology evidence="3">Peripheral membrane protein</topology>
        <orientation evidence="3">Cytoplasmic side</orientation>
    </subcellularLocation>
</comment>
<reference evidence="4 5" key="1">
    <citation type="journal article" date="2019" name="Sci. Rep.">
        <title>Orb-weaving spider Araneus ventricosus genome elucidates the spidroin gene catalogue.</title>
        <authorList>
            <person name="Kono N."/>
            <person name="Nakamura H."/>
            <person name="Ohtoshi R."/>
            <person name="Moran D.A.P."/>
            <person name="Shinohara A."/>
            <person name="Yoshida Y."/>
            <person name="Fujiwara M."/>
            <person name="Mori M."/>
            <person name="Tomita M."/>
            <person name="Arakawa K."/>
        </authorList>
    </citation>
    <scope>NUCLEOTIDE SEQUENCE [LARGE SCALE GENOMIC DNA]</scope>
</reference>
<dbReference type="GO" id="GO:0012505">
    <property type="term" value="C:endomembrane system"/>
    <property type="evidence" value="ECO:0007669"/>
    <property type="project" value="UniProtKB-SubCell"/>
</dbReference>
<accession>A0A4Y2C8P9</accession>